<dbReference type="Proteomes" id="UP000014040">
    <property type="component" value="Unassembled WGS sequence"/>
</dbReference>
<accession>R8HCM1</accession>
<gene>
    <name evidence="1" type="ORF">IIC_04587</name>
</gene>
<dbReference type="HOGENOM" id="CLU_3164280_0_0_9"/>
<evidence type="ECO:0000313" key="1">
    <source>
        <dbReference type="EMBL" id="EOO70516.1"/>
    </source>
</evidence>
<evidence type="ECO:0000313" key="2">
    <source>
        <dbReference type="Proteomes" id="UP000014040"/>
    </source>
</evidence>
<comment type="caution">
    <text evidence="1">The sequence shown here is derived from an EMBL/GenBank/DDBJ whole genome shotgun (WGS) entry which is preliminary data.</text>
</comment>
<proteinExistence type="predicted"/>
<organism evidence="1 2">
    <name type="scientific">Bacillus cereus VD021</name>
    <dbReference type="NCBI Taxonomy" id="1053224"/>
    <lineage>
        <taxon>Bacteria</taxon>
        <taxon>Bacillati</taxon>
        <taxon>Bacillota</taxon>
        <taxon>Bacilli</taxon>
        <taxon>Bacillales</taxon>
        <taxon>Bacillaceae</taxon>
        <taxon>Bacillus</taxon>
        <taxon>Bacillus cereus group</taxon>
    </lineage>
</organism>
<dbReference type="AlphaFoldDB" id="R8HCM1"/>
<dbReference type="PATRIC" id="fig|1053224.3.peg.4635"/>
<dbReference type="EMBL" id="AHES01000052">
    <property type="protein sequence ID" value="EOO70516.1"/>
    <property type="molecule type" value="Genomic_DNA"/>
</dbReference>
<dbReference type="RefSeq" id="WP_016102660.1">
    <property type="nucleotide sequence ID" value="NZ_KB976282.1"/>
</dbReference>
<sequence>MLQRIKRAYEQTAEIKVTVEVQHTYEYVEGIIVYFDEEAPVCTMLDS</sequence>
<protein>
    <submittedName>
        <fullName evidence="1">Uncharacterized protein</fullName>
    </submittedName>
</protein>
<reference evidence="1 2" key="1">
    <citation type="submission" date="2012-12" db="EMBL/GenBank/DDBJ databases">
        <title>The Genome Sequence of Bacillus cereus VD021.</title>
        <authorList>
            <consortium name="The Broad Institute Genome Sequencing Platform"/>
            <consortium name="The Broad Institute Genome Sequencing Center for Infectious Disease"/>
            <person name="Feldgarden M."/>
            <person name="Van der Auwera G.A."/>
            <person name="Mahillon J."/>
            <person name="Duprez V."/>
            <person name="Timmery S."/>
            <person name="Mattelet C."/>
            <person name="Dierick K."/>
            <person name="Sun M."/>
            <person name="Yu Z."/>
            <person name="Zhu L."/>
            <person name="Hu X."/>
            <person name="Shank E.B."/>
            <person name="Swiecicka I."/>
            <person name="Hansen B.M."/>
            <person name="Andrup L."/>
            <person name="Walker B."/>
            <person name="Young S.K."/>
            <person name="Zeng Q."/>
            <person name="Gargeya S."/>
            <person name="Fitzgerald M."/>
            <person name="Haas B."/>
            <person name="Abouelleil A."/>
            <person name="Alvarado L."/>
            <person name="Arachchi H.M."/>
            <person name="Berlin A.M."/>
            <person name="Chapman S.B."/>
            <person name="Dewar J."/>
            <person name="Goldberg J."/>
            <person name="Griggs A."/>
            <person name="Gujja S."/>
            <person name="Hansen M."/>
            <person name="Howarth C."/>
            <person name="Imamovic A."/>
            <person name="Larimer J."/>
            <person name="McCowan C."/>
            <person name="Murphy C."/>
            <person name="Neiman D."/>
            <person name="Pearson M."/>
            <person name="Priest M."/>
            <person name="Roberts A."/>
            <person name="Saif S."/>
            <person name="Shea T."/>
            <person name="Sisk P."/>
            <person name="Sykes S."/>
            <person name="Wortman J."/>
            <person name="Nusbaum C."/>
            <person name="Birren B."/>
        </authorList>
    </citation>
    <scope>NUCLEOTIDE SEQUENCE [LARGE SCALE GENOMIC DNA]</scope>
    <source>
        <strain evidence="1 2">VD021</strain>
    </source>
</reference>
<name>R8HCM1_BACCE</name>